<dbReference type="PANTHER" id="PTHR21689:SF2">
    <property type="entry name" value="PROTEIN LIN-9 HOMOLOG"/>
    <property type="match status" value="1"/>
</dbReference>
<feature type="domain" description="DIRP" evidence="4">
    <location>
        <begin position="48"/>
        <end position="151"/>
    </location>
</feature>
<dbReference type="GO" id="GO:0006357">
    <property type="term" value="P:regulation of transcription by RNA polymerase II"/>
    <property type="evidence" value="ECO:0007669"/>
    <property type="project" value="TreeGrafter"/>
</dbReference>
<dbReference type="GO" id="GO:0003677">
    <property type="term" value="F:DNA binding"/>
    <property type="evidence" value="ECO:0007669"/>
    <property type="project" value="TreeGrafter"/>
</dbReference>
<sequence length="350" mass="39310">LHKSLAGRSPWHGLVQHPERRVAQVNAVRLRNVLKLPKAHKWVFYEWFYSNLDRPLLLGENDFRICLRENFPNVKTRRLSRAHWSLLRRLMGKPRRCSMAFFDEERRSLNEKREKIRTLQGTRSVQLEFLLRYPTDGLYTGKVDAIDALRHCYRVTFDKVALGTRSIPDYEVLSLFPQETIPLSAYKTQHKASRNLFMSPARLLAQSALQGKRHHMHHHKYAHGLASGVGGPGDVHVNDCPLCQAEASASGGATVRTTISSGYGTNSNLLSAPLKLPAISSGDVAASMGSAALALSEPSSGGRLLLNEADIYGGYPMKFLVMVTKLSKILEVKKRCVDELQDLNDEAERK</sequence>
<organism evidence="5">
    <name type="scientific">Echinostoma caproni</name>
    <dbReference type="NCBI Taxonomy" id="27848"/>
    <lineage>
        <taxon>Eukaryota</taxon>
        <taxon>Metazoa</taxon>
        <taxon>Spiralia</taxon>
        <taxon>Lophotrochozoa</taxon>
        <taxon>Platyhelminthes</taxon>
        <taxon>Trematoda</taxon>
        <taxon>Digenea</taxon>
        <taxon>Plagiorchiida</taxon>
        <taxon>Echinostomata</taxon>
        <taxon>Echinostomatoidea</taxon>
        <taxon>Echinostomatidae</taxon>
        <taxon>Echinostoma</taxon>
    </lineage>
</organism>
<comment type="similarity">
    <text evidence="2">Belongs to the lin-9 family.</text>
</comment>
<dbReference type="SMART" id="SM01135">
    <property type="entry name" value="DIRP"/>
    <property type="match status" value="1"/>
</dbReference>
<dbReference type="InterPro" id="IPR033471">
    <property type="entry name" value="DIRP"/>
</dbReference>
<dbReference type="PANTHER" id="PTHR21689">
    <property type="entry name" value="LIN-9"/>
    <property type="match status" value="1"/>
</dbReference>
<dbReference type="GO" id="GO:0006351">
    <property type="term" value="P:DNA-templated transcription"/>
    <property type="evidence" value="ECO:0007669"/>
    <property type="project" value="InterPro"/>
</dbReference>
<evidence type="ECO:0000259" key="4">
    <source>
        <dbReference type="SMART" id="SM01135"/>
    </source>
</evidence>
<accession>A0A183B7Z2</accession>
<evidence type="ECO:0000313" key="5">
    <source>
        <dbReference type="WBParaSite" id="ECPE_0001536701-mRNA-1"/>
    </source>
</evidence>
<dbReference type="Pfam" id="PF06584">
    <property type="entry name" value="DIRP"/>
    <property type="match status" value="1"/>
</dbReference>
<dbReference type="GO" id="GO:0005654">
    <property type="term" value="C:nucleoplasm"/>
    <property type="evidence" value="ECO:0007669"/>
    <property type="project" value="TreeGrafter"/>
</dbReference>
<reference evidence="5" key="1">
    <citation type="submission" date="2016-06" db="UniProtKB">
        <authorList>
            <consortium name="WormBaseParasite"/>
        </authorList>
    </citation>
    <scope>IDENTIFICATION</scope>
</reference>
<evidence type="ECO:0000256" key="3">
    <source>
        <dbReference type="ARBA" id="ARBA00023242"/>
    </source>
</evidence>
<name>A0A183B7Z2_9TREM</name>
<dbReference type="InterPro" id="IPR010561">
    <property type="entry name" value="LIN-9/ALY1"/>
</dbReference>
<proteinExistence type="inferred from homology"/>
<dbReference type="Pfam" id="PF19438">
    <property type="entry name" value="LIN9_C"/>
    <property type="match status" value="1"/>
</dbReference>
<dbReference type="InterPro" id="IPR045831">
    <property type="entry name" value="LIN9_C"/>
</dbReference>
<protein>
    <submittedName>
        <fullName evidence="5">DIRP domain-containing protein</fullName>
    </submittedName>
</protein>
<comment type="subcellular location">
    <subcellularLocation>
        <location evidence="1">Nucleus</location>
    </subcellularLocation>
</comment>
<dbReference type="GO" id="GO:0051726">
    <property type="term" value="P:regulation of cell cycle"/>
    <property type="evidence" value="ECO:0007669"/>
    <property type="project" value="TreeGrafter"/>
</dbReference>
<dbReference type="AlphaFoldDB" id="A0A183B7Z2"/>
<evidence type="ECO:0000256" key="2">
    <source>
        <dbReference type="ARBA" id="ARBA00006732"/>
    </source>
</evidence>
<dbReference type="WBParaSite" id="ECPE_0001536701-mRNA-1">
    <property type="protein sequence ID" value="ECPE_0001536701-mRNA-1"/>
    <property type="gene ID" value="ECPE_0001536701"/>
</dbReference>
<dbReference type="GO" id="GO:0017053">
    <property type="term" value="C:transcription repressor complex"/>
    <property type="evidence" value="ECO:0007669"/>
    <property type="project" value="InterPro"/>
</dbReference>
<keyword evidence="3" id="KW-0539">Nucleus</keyword>
<evidence type="ECO:0000256" key="1">
    <source>
        <dbReference type="ARBA" id="ARBA00004123"/>
    </source>
</evidence>